<dbReference type="ExpressionAtlas" id="A0A0N4SUM3">
    <property type="expression patterns" value="baseline and differential"/>
</dbReference>
<evidence type="ECO:0000313" key="4">
    <source>
        <dbReference type="Proteomes" id="UP000000589"/>
    </source>
</evidence>
<evidence type="ECO:0007829" key="6">
    <source>
        <dbReference type="ProteomicsDB" id="A0A0N4SUM3"/>
    </source>
</evidence>
<sequence>MASTADGDMGETLEQMRGLWPGVEDLSLNKLATSLGASEQALRLIFSIFLGYPLALFYRHYLFYKDSYLIHLFHTFTGLSIAYFNFGLPSCRILLHSHR</sequence>
<dbReference type="GeneTree" id="ENSGT01030000234564"/>
<dbReference type="Ensembl" id="ENSMUST00000128721.7">
    <property type="protein sequence ID" value="ENSMUSP00000144738.2"/>
    <property type="gene ID" value="ENSMUSG00000004270.14"/>
</dbReference>
<evidence type="ECO:0000313" key="3">
    <source>
        <dbReference type="MGI" id="MGI:1315211"/>
    </source>
</evidence>
<evidence type="ECO:0000256" key="1">
    <source>
        <dbReference type="SAM" id="Phobius"/>
    </source>
</evidence>
<dbReference type="MGI" id="MGI:1315211">
    <property type="gene designation" value="Lpcat3"/>
</dbReference>
<evidence type="ECO:0000313" key="2">
    <source>
        <dbReference type="Ensembl" id="ENSMUSP00000144738.2"/>
    </source>
</evidence>
<reference evidence="2 4" key="3">
    <citation type="journal article" date="2011" name="PLoS Biol.">
        <title>Modernizing reference genome assemblies.</title>
        <authorList>
            <person name="Church D.M."/>
            <person name="Schneider V.A."/>
            <person name="Graves T."/>
            <person name="Auger K."/>
            <person name="Cunningham F."/>
            <person name="Bouk N."/>
            <person name="Chen H.C."/>
            <person name="Agarwala R."/>
            <person name="McLaren W.M."/>
            <person name="Ritchie G.R."/>
            <person name="Albracht D."/>
            <person name="Kremitzki M."/>
            <person name="Rock S."/>
            <person name="Kotkiewicz H."/>
            <person name="Kremitzki C."/>
            <person name="Wollam A."/>
            <person name="Trani L."/>
            <person name="Fulton L."/>
            <person name="Fulton R."/>
            <person name="Matthews L."/>
            <person name="Whitehead S."/>
            <person name="Chow W."/>
            <person name="Torrance J."/>
            <person name="Dunn M."/>
            <person name="Harden G."/>
            <person name="Threadgold G."/>
            <person name="Wood J."/>
            <person name="Collins J."/>
            <person name="Heath P."/>
            <person name="Griffiths G."/>
            <person name="Pelan S."/>
            <person name="Grafham D."/>
            <person name="Eichler E.E."/>
            <person name="Weinstock G."/>
            <person name="Mardis E.R."/>
            <person name="Wilson R.K."/>
            <person name="Howe K."/>
            <person name="Flicek P."/>
            <person name="Hubbard T."/>
        </authorList>
    </citation>
    <scope>NUCLEOTIDE SEQUENCE [LARGE SCALE GENOMIC DNA]</scope>
    <source>
        <strain evidence="2 4">C57BL/6J</strain>
    </source>
</reference>
<keyword evidence="1" id="KW-1133">Transmembrane helix</keyword>
<dbReference type="Proteomes" id="UP000000589">
    <property type="component" value="Chromosome 6"/>
</dbReference>
<organism evidence="2 4">
    <name type="scientific">Mus musculus</name>
    <name type="common">Mouse</name>
    <dbReference type="NCBI Taxonomy" id="10090"/>
    <lineage>
        <taxon>Eukaryota</taxon>
        <taxon>Metazoa</taxon>
        <taxon>Chordata</taxon>
        <taxon>Craniata</taxon>
        <taxon>Vertebrata</taxon>
        <taxon>Euteleostomi</taxon>
        <taxon>Mammalia</taxon>
        <taxon>Eutheria</taxon>
        <taxon>Euarchontoglires</taxon>
        <taxon>Glires</taxon>
        <taxon>Rodentia</taxon>
        <taxon>Myomorpha</taxon>
        <taxon>Muroidea</taxon>
        <taxon>Muridae</taxon>
        <taxon>Murinae</taxon>
        <taxon>Mus</taxon>
        <taxon>Mus</taxon>
    </lineage>
</organism>
<reference evidence="2" key="4">
    <citation type="submission" date="2025-08" db="UniProtKB">
        <authorList>
            <consortium name="Ensembl"/>
        </authorList>
    </citation>
    <scope>IDENTIFICATION</scope>
    <source>
        <strain evidence="2">C57BL/6J</strain>
    </source>
</reference>
<protein>
    <submittedName>
        <fullName evidence="2">Lysophosphatidylcholine acyltransferase 3</fullName>
    </submittedName>
</protein>
<dbReference type="Antibodypedia" id="67641">
    <property type="antibodies" value="74 antibodies from 12 providers"/>
</dbReference>
<dbReference type="VEuPathDB" id="HostDB:ENSMUSG00000004270"/>
<keyword evidence="1" id="KW-0472">Membrane</keyword>
<keyword evidence="1" id="KW-0812">Transmembrane</keyword>
<feature type="transmembrane region" description="Helical" evidence="1">
    <location>
        <begin position="68"/>
        <end position="88"/>
    </location>
</feature>
<dbReference type="jPOST" id="A0A0N4SUM3"/>
<gene>
    <name evidence="2 3" type="primary">Lpcat3</name>
</gene>
<proteinExistence type="evidence at protein level"/>
<evidence type="ECO:0007829" key="5">
    <source>
        <dbReference type="PeptideAtlas" id="A0A0N4SUM3"/>
    </source>
</evidence>
<dbReference type="AGR" id="MGI:1315211"/>
<dbReference type="Bgee" id="ENSMUSG00000004270">
    <property type="expression patterns" value="Expressed in yolk sac and 258 other cell types or tissues"/>
</dbReference>
<reference evidence="2 4" key="1">
    <citation type="journal article" date="2009" name="PLoS Biol.">
        <title>Lineage-specific biology revealed by a finished genome assembly of the mouse.</title>
        <authorList>
            <consortium name="Mouse Genome Sequencing Consortium"/>
            <person name="Church D.M."/>
            <person name="Goodstadt L."/>
            <person name="Hillier L.W."/>
            <person name="Zody M.C."/>
            <person name="Goldstein S."/>
            <person name="She X."/>
            <person name="Bult C.J."/>
            <person name="Agarwala R."/>
            <person name="Cherry J.L."/>
            <person name="DiCuccio M."/>
            <person name="Hlavina W."/>
            <person name="Kapustin Y."/>
            <person name="Meric P."/>
            <person name="Maglott D."/>
            <person name="Birtle Z."/>
            <person name="Marques A.C."/>
            <person name="Graves T."/>
            <person name="Zhou S."/>
            <person name="Teague B."/>
            <person name="Potamousis K."/>
            <person name="Churas C."/>
            <person name="Place M."/>
            <person name="Herschleb J."/>
            <person name="Runnheim R."/>
            <person name="Forrest D."/>
            <person name="Amos-Landgraf J."/>
            <person name="Schwartz D.C."/>
            <person name="Cheng Z."/>
            <person name="Lindblad-Toh K."/>
            <person name="Eichler E.E."/>
            <person name="Ponting C.P."/>
        </authorList>
    </citation>
    <scope>NUCLEOTIDE SEQUENCE [LARGE SCALE GENOMIC DNA]</scope>
    <source>
        <strain evidence="2 4">C57BL/6J</strain>
    </source>
</reference>
<evidence type="ECO:0007829" key="7">
    <source>
        <dbReference type="PubMed" id="21183079"/>
    </source>
</evidence>
<name>A0A0N4SUM3_MOUSE</name>
<reference evidence="2" key="5">
    <citation type="submission" date="2025-09" db="UniProtKB">
        <authorList>
            <consortium name="Ensembl"/>
        </authorList>
    </citation>
    <scope>IDENTIFICATION</scope>
    <source>
        <strain evidence="2">C57BL/6J</strain>
    </source>
</reference>
<reference evidence="7" key="2">
    <citation type="journal article" date="2010" name="Cell">
        <title>A tissue-specific atlas of mouse protein phosphorylation and expression.</title>
        <authorList>
            <person name="Huttlin E.L."/>
            <person name="Jedrychowski M.P."/>
            <person name="Elias J.E."/>
            <person name="Goswami T."/>
            <person name="Rad R."/>
            <person name="Beausoleil S.A."/>
            <person name="Villen J."/>
            <person name="Haas W."/>
            <person name="Sowa M.E."/>
            <person name="Gygi S.P."/>
        </authorList>
    </citation>
    <scope>IDENTIFICATION BY MASS SPECTROMETRY [LARGE SCALE ANALYSIS]</scope>
</reference>
<feature type="transmembrane region" description="Helical" evidence="1">
    <location>
        <begin position="41"/>
        <end position="62"/>
    </location>
</feature>
<keyword evidence="4" id="KW-1185">Reference proteome</keyword>
<keyword evidence="5 6" id="KW-1267">Proteomics identification</keyword>
<dbReference type="ProteomicsDB" id="314786"/>
<accession>A0A0N4SUM3</accession>
<dbReference type="AlphaFoldDB" id="A0A0N4SUM3"/>
<dbReference type="SMR" id="A0A0N4SUM3"/>